<evidence type="ECO:0000313" key="6">
    <source>
        <dbReference type="WormBase" id="SRAE_X000235200"/>
    </source>
</evidence>
<reference evidence="3" key="2">
    <citation type="submission" date="2014-09" db="EMBL/GenBank/DDBJ databases">
        <authorList>
            <person name="Martin A.A."/>
        </authorList>
    </citation>
    <scope>NUCLEOTIDE SEQUENCE</scope>
    <source>
        <strain evidence="3">ED321</strain>
    </source>
</reference>
<evidence type="ECO:0000313" key="5">
    <source>
        <dbReference type="WBParaSite" id="SRAE_X000235400.1"/>
    </source>
</evidence>
<reference evidence="4 5" key="3">
    <citation type="submission" date="2020-12" db="UniProtKB">
        <authorList>
            <consortium name="WormBaseParasite"/>
        </authorList>
    </citation>
    <scope>IDENTIFICATION</scope>
</reference>
<evidence type="ECO:0000313" key="2">
    <source>
        <dbReference type="EMBL" id="CEF60619.1"/>
    </source>
</evidence>
<dbReference type="WBParaSite" id="SRAE_X000235400.1">
    <property type="protein sequence ID" value="SRAE_X000235400.1"/>
    <property type="gene ID" value="WBGene00267938"/>
</dbReference>
<dbReference type="AlphaFoldDB" id="A0A090KZH0"/>
<dbReference type="Proteomes" id="UP000035682">
    <property type="component" value="Unplaced"/>
</dbReference>
<reference evidence="2" key="1">
    <citation type="submission" date="2014-09" db="EMBL/GenBank/DDBJ databases">
        <authorList>
            <person name="Aslett A.Martin."/>
        </authorList>
    </citation>
    <scope>NUCLEOTIDE SEQUENCE</scope>
    <source>
        <strain evidence="2">ED321 Heterogonic</strain>
    </source>
</reference>
<dbReference type="Gene3D" id="2.40.70.10">
    <property type="entry name" value="Acid Proteases"/>
    <property type="match status" value="1"/>
</dbReference>
<protein>
    <submittedName>
        <fullName evidence="2">Zinc finger, CCHC-type domain and Peptidase A2A,retrovirus RVP subgroup domain and Aspartic peptidase domain-containing protein</fullName>
    </submittedName>
</protein>
<keyword evidence="3" id="KW-1185">Reference proteome</keyword>
<dbReference type="InterPro" id="IPR021109">
    <property type="entry name" value="Peptidase_aspartic_dom_sf"/>
</dbReference>
<organism evidence="2">
    <name type="scientific">Strongyloides ratti</name>
    <name type="common">Parasitic roundworm</name>
    <dbReference type="NCBI Taxonomy" id="34506"/>
    <lineage>
        <taxon>Eukaryota</taxon>
        <taxon>Metazoa</taxon>
        <taxon>Ecdysozoa</taxon>
        <taxon>Nematoda</taxon>
        <taxon>Chromadorea</taxon>
        <taxon>Rhabditida</taxon>
        <taxon>Tylenchina</taxon>
        <taxon>Panagrolaimomorpha</taxon>
        <taxon>Strongyloidoidea</taxon>
        <taxon>Strongyloididae</taxon>
        <taxon>Strongyloides</taxon>
    </lineage>
</organism>
<accession>A0A090KZH0</accession>
<evidence type="ECO:0000313" key="7">
    <source>
        <dbReference type="WormBase" id="SRAE_X000235400"/>
    </source>
</evidence>
<dbReference type="GeneID" id="36385430"/>
<dbReference type="RefSeq" id="XP_024499826.1">
    <property type="nucleotide sequence ID" value="XM_024645555.1"/>
</dbReference>
<dbReference type="Pfam" id="PF08284">
    <property type="entry name" value="RVP_2"/>
    <property type="match status" value="1"/>
</dbReference>
<name>A0A090KZH0_STRRB</name>
<dbReference type="SUPFAM" id="SSF50630">
    <property type="entry name" value="Acid proteases"/>
    <property type="match status" value="1"/>
</dbReference>
<dbReference type="EMBL" id="LN609400">
    <property type="protein sequence ID" value="CEF60617.1"/>
    <property type="molecule type" value="Genomic_DNA"/>
</dbReference>
<dbReference type="EMBL" id="LN609400">
    <property type="protein sequence ID" value="CEF60619.1"/>
    <property type="molecule type" value="Genomic_DNA"/>
</dbReference>
<evidence type="ECO:0000313" key="3">
    <source>
        <dbReference type="Proteomes" id="UP000035682"/>
    </source>
</evidence>
<evidence type="ECO:0000313" key="1">
    <source>
        <dbReference type="EMBL" id="CEF60617.1"/>
    </source>
</evidence>
<dbReference type="CTD" id="36385430"/>
<evidence type="ECO:0000313" key="4">
    <source>
        <dbReference type="WBParaSite" id="SRAE_X000235200.1"/>
    </source>
</evidence>
<sequence length="520" mass="60824">MKSTRKNTQIENEDTVEETFQRIIAENRGDSSRTSNLREDEIEINSRGKMELPLEEISITDAISHFNTNFDEIRKENDERFSRLENQLEMVIAHLSISKDYHKNTLNKDKEKSNESLITMNRKTEKRNDPLTTEQPIPIPYFSTLKKFDEKQSFAKWYQTFDSHCKLNRIPENLLKDYLLVNVEGRVAELVAETKEYTSFNNLIEYLKDTFTGKCSILEAETNIENIKSIPLNKSNIDQISVMIDQNIRTIYGTLDEERIFSEKKNILRQLLPKEIKLFIKNETTKDWSYYVNSVKEYMELVDTLKSNITQSLKYDKKKDIKCNRCNYKGHMETECRSKTKWDPNSKTRINLLNKDKGDSSNILHKEILINGKIKAKAALDTCSEISILSNKLAKQLSISKSRDKVIIEGIESKTVGNWGDRPISIKIDDEEIKLDKILIKDLPKETQCDILLGLDALSKYNKYIDLKKKKILNIEEIIKEYERKIKLPSYKSYCTIIKDTFKESWLKNLNNLEEAEKNF</sequence>
<dbReference type="WormBase" id="SRAE_X000235200">
    <property type="protein sequence ID" value="SRP00957"/>
    <property type="gene ID" value="WBGene00267936"/>
</dbReference>
<dbReference type="WBParaSite" id="SRAE_X000235200.1">
    <property type="protein sequence ID" value="SRAE_X000235200.1"/>
    <property type="gene ID" value="WBGene00267936"/>
</dbReference>
<gene>
    <name evidence="1 6" type="ORF">SRAE_X000235200</name>
    <name evidence="2 4 5 7" type="ORF">SRAE_X000235400</name>
</gene>
<proteinExistence type="predicted"/>
<dbReference type="WormBase" id="SRAE_X000235400">
    <property type="protein sequence ID" value="SRP00957"/>
    <property type="gene ID" value="WBGene00267938"/>
</dbReference>